<proteinExistence type="predicted"/>
<comment type="caution">
    <text evidence="2">The sequence shown here is derived from an EMBL/GenBank/DDBJ whole genome shotgun (WGS) entry which is preliminary data.</text>
</comment>
<dbReference type="PROSITE" id="PS50088">
    <property type="entry name" value="ANK_REPEAT"/>
    <property type="match status" value="1"/>
</dbReference>
<sequence>MSLGEDSGERLREAACVGDLNLLAKLESQGVDINSKNAMNGWTALHWACKRNHVNVVQYLLGKGADKSSTNKEGHVPAQLTSNEEIWQLLGAPPNMEIKHSSLPITPNYMANPPFPYVGQETEKVYTNYSPPCTNPAHKNAGGENADSRYKLYNGVDEKTNELVLKARIANCDEKDFIEVELGLSNINFAGLLNLLCAELGVDKNLVMKIRKLPDTILRKDKDVKRLKDFQELELVLTNKAMSAASRTYSLGPARNHETILY</sequence>
<gene>
    <name evidence="2" type="ORF">GSLYS_00007491001</name>
</gene>
<organism evidence="2 3">
    <name type="scientific">Lymnaea stagnalis</name>
    <name type="common">Great pond snail</name>
    <name type="synonym">Helix stagnalis</name>
    <dbReference type="NCBI Taxonomy" id="6523"/>
    <lineage>
        <taxon>Eukaryota</taxon>
        <taxon>Metazoa</taxon>
        <taxon>Spiralia</taxon>
        <taxon>Lophotrochozoa</taxon>
        <taxon>Mollusca</taxon>
        <taxon>Gastropoda</taxon>
        <taxon>Heterobranchia</taxon>
        <taxon>Euthyneura</taxon>
        <taxon>Panpulmonata</taxon>
        <taxon>Hygrophila</taxon>
        <taxon>Lymnaeoidea</taxon>
        <taxon>Lymnaeidae</taxon>
        <taxon>Lymnaea</taxon>
    </lineage>
</organism>
<keyword evidence="1" id="KW-0040">ANK repeat</keyword>
<dbReference type="Pfam" id="PF12796">
    <property type="entry name" value="Ank_2"/>
    <property type="match status" value="1"/>
</dbReference>
<accession>A0AAV2HMJ9</accession>
<dbReference type="SMART" id="SM00248">
    <property type="entry name" value="ANK"/>
    <property type="match status" value="2"/>
</dbReference>
<dbReference type="Proteomes" id="UP001497497">
    <property type="component" value="Unassembled WGS sequence"/>
</dbReference>
<dbReference type="InterPro" id="IPR036770">
    <property type="entry name" value="Ankyrin_rpt-contain_sf"/>
</dbReference>
<dbReference type="InterPro" id="IPR039195">
    <property type="entry name" value="ANKRD40"/>
</dbReference>
<feature type="repeat" description="ANK" evidence="1">
    <location>
        <begin position="40"/>
        <end position="72"/>
    </location>
</feature>
<keyword evidence="3" id="KW-1185">Reference proteome</keyword>
<dbReference type="SUPFAM" id="SSF48403">
    <property type="entry name" value="Ankyrin repeat"/>
    <property type="match status" value="1"/>
</dbReference>
<evidence type="ECO:0000313" key="2">
    <source>
        <dbReference type="EMBL" id="CAL1533531.1"/>
    </source>
</evidence>
<protein>
    <recommendedName>
        <fullName evidence="4">Ankyrin repeat domain-containing protein 40</fullName>
    </recommendedName>
</protein>
<evidence type="ECO:0000313" key="3">
    <source>
        <dbReference type="Proteomes" id="UP001497497"/>
    </source>
</evidence>
<dbReference type="PANTHER" id="PTHR24192:SF3">
    <property type="entry name" value="ANKYRIN REPEAT DOMAIN 40"/>
    <property type="match status" value="1"/>
</dbReference>
<evidence type="ECO:0000256" key="1">
    <source>
        <dbReference type="PROSITE-ProRule" id="PRU00023"/>
    </source>
</evidence>
<dbReference type="PANTHER" id="PTHR24192">
    <property type="entry name" value="ANKYRIN REPEAT DOMAIN 40"/>
    <property type="match status" value="1"/>
</dbReference>
<dbReference type="AlphaFoldDB" id="A0AAV2HMJ9"/>
<evidence type="ECO:0008006" key="4">
    <source>
        <dbReference type="Google" id="ProtNLM"/>
    </source>
</evidence>
<dbReference type="InterPro" id="IPR002110">
    <property type="entry name" value="Ankyrin_rpt"/>
</dbReference>
<name>A0AAV2HMJ9_LYMST</name>
<dbReference type="PROSITE" id="PS50297">
    <property type="entry name" value="ANK_REP_REGION"/>
    <property type="match status" value="1"/>
</dbReference>
<dbReference type="EMBL" id="CAXITT010000145">
    <property type="protein sequence ID" value="CAL1533531.1"/>
    <property type="molecule type" value="Genomic_DNA"/>
</dbReference>
<reference evidence="2 3" key="1">
    <citation type="submission" date="2024-04" db="EMBL/GenBank/DDBJ databases">
        <authorList>
            <consortium name="Genoscope - CEA"/>
            <person name="William W."/>
        </authorList>
    </citation>
    <scope>NUCLEOTIDE SEQUENCE [LARGE SCALE GENOMIC DNA]</scope>
</reference>
<dbReference type="Gene3D" id="1.25.40.20">
    <property type="entry name" value="Ankyrin repeat-containing domain"/>
    <property type="match status" value="1"/>
</dbReference>